<dbReference type="InterPro" id="IPR057326">
    <property type="entry name" value="KR_dom"/>
</dbReference>
<protein>
    <submittedName>
        <fullName evidence="4">3-oxoacyl-ACP reductase</fullName>
    </submittedName>
</protein>
<dbReference type="GO" id="GO:0016616">
    <property type="term" value="F:oxidoreductase activity, acting on the CH-OH group of donors, NAD or NADP as acceptor"/>
    <property type="evidence" value="ECO:0007669"/>
    <property type="project" value="TreeGrafter"/>
</dbReference>
<dbReference type="OrthoDB" id="9812986at2"/>
<feature type="domain" description="Ketoreductase" evidence="3">
    <location>
        <begin position="13"/>
        <end position="206"/>
    </location>
</feature>
<dbReference type="Pfam" id="PF13561">
    <property type="entry name" value="adh_short_C2"/>
    <property type="match status" value="1"/>
</dbReference>
<dbReference type="InterPro" id="IPR020904">
    <property type="entry name" value="Sc_DH/Rdtase_CS"/>
</dbReference>
<dbReference type="PRINTS" id="PR00080">
    <property type="entry name" value="SDRFAMILY"/>
</dbReference>
<sequence>MQDLKNPMALTGRTIIVTGAGQGIGRAISELVLGLGGNAVLVERNRETLEKTAGELDRDRTLPVLGNVAEEGFSESCVAQAVERFGAVHGLVNNAGITRPAMFAKMTMQQWQAVIDVNLTGCYLMMQAVGRHMIDRAKQSLPQPTGTTGAIVNISSTAGKRGSIGQVNYSAAKAGLFGMTMTGAREWARYGIRCNSVGFGTVVTPMTEVIRSDKFAEQTMARIPMARYAEPQEVAPLICFLLSNGAVYITGENMTVSGGSHMQP</sequence>
<keyword evidence="2" id="KW-0560">Oxidoreductase</keyword>
<dbReference type="FunFam" id="3.40.50.720:FF:000173">
    <property type="entry name" value="3-oxoacyl-[acyl-carrier protein] reductase"/>
    <property type="match status" value="1"/>
</dbReference>
<dbReference type="InterPro" id="IPR036291">
    <property type="entry name" value="NAD(P)-bd_dom_sf"/>
</dbReference>
<name>A0A327M128_9PROT</name>
<dbReference type="Gene3D" id="3.40.50.720">
    <property type="entry name" value="NAD(P)-binding Rossmann-like Domain"/>
    <property type="match status" value="1"/>
</dbReference>
<dbReference type="GO" id="GO:0030497">
    <property type="term" value="P:fatty acid elongation"/>
    <property type="evidence" value="ECO:0007669"/>
    <property type="project" value="TreeGrafter"/>
</dbReference>
<dbReference type="SUPFAM" id="SSF51735">
    <property type="entry name" value="NAD(P)-binding Rossmann-fold domains"/>
    <property type="match status" value="1"/>
</dbReference>
<dbReference type="SMART" id="SM00822">
    <property type="entry name" value="PKS_KR"/>
    <property type="match status" value="1"/>
</dbReference>
<evidence type="ECO:0000259" key="3">
    <source>
        <dbReference type="SMART" id="SM00822"/>
    </source>
</evidence>
<dbReference type="EMBL" id="QLIX01000029">
    <property type="protein sequence ID" value="RAI55985.1"/>
    <property type="molecule type" value="Genomic_DNA"/>
</dbReference>
<comment type="caution">
    <text evidence="4">The sequence shown here is derived from an EMBL/GenBank/DDBJ whole genome shotgun (WGS) entry which is preliminary data.</text>
</comment>
<dbReference type="RefSeq" id="WP_111472297.1">
    <property type="nucleotide sequence ID" value="NZ_QLIX01000029.1"/>
</dbReference>
<dbReference type="PANTHER" id="PTHR42760">
    <property type="entry name" value="SHORT-CHAIN DEHYDROGENASES/REDUCTASES FAMILY MEMBER"/>
    <property type="match status" value="1"/>
</dbReference>
<dbReference type="PROSITE" id="PS00061">
    <property type="entry name" value="ADH_SHORT"/>
    <property type="match status" value="1"/>
</dbReference>
<evidence type="ECO:0000256" key="1">
    <source>
        <dbReference type="ARBA" id="ARBA00006484"/>
    </source>
</evidence>
<dbReference type="InterPro" id="IPR002347">
    <property type="entry name" value="SDR_fam"/>
</dbReference>
<evidence type="ECO:0000313" key="4">
    <source>
        <dbReference type="EMBL" id="RAI55985.1"/>
    </source>
</evidence>
<comment type="similarity">
    <text evidence="1">Belongs to the short-chain dehydrogenases/reductases (SDR) family.</text>
</comment>
<dbReference type="PANTHER" id="PTHR42760:SF40">
    <property type="entry name" value="3-OXOACYL-[ACYL-CARRIER-PROTEIN] REDUCTASE, CHLOROPLASTIC"/>
    <property type="match status" value="1"/>
</dbReference>
<accession>A0A327M128</accession>
<organism evidence="4 5">
    <name type="scientific">Roseicella frigidaeris</name>
    <dbReference type="NCBI Taxonomy" id="2230885"/>
    <lineage>
        <taxon>Bacteria</taxon>
        <taxon>Pseudomonadati</taxon>
        <taxon>Pseudomonadota</taxon>
        <taxon>Alphaproteobacteria</taxon>
        <taxon>Acetobacterales</taxon>
        <taxon>Roseomonadaceae</taxon>
        <taxon>Roseicella</taxon>
    </lineage>
</organism>
<evidence type="ECO:0000313" key="5">
    <source>
        <dbReference type="Proteomes" id="UP000249065"/>
    </source>
</evidence>
<reference evidence="5" key="1">
    <citation type="submission" date="2018-06" db="EMBL/GenBank/DDBJ databases">
        <authorList>
            <person name="Khan S.A."/>
        </authorList>
    </citation>
    <scope>NUCLEOTIDE SEQUENCE [LARGE SCALE GENOMIC DNA]</scope>
    <source>
        <strain evidence="5">DB-1506</strain>
    </source>
</reference>
<dbReference type="AlphaFoldDB" id="A0A327M128"/>
<dbReference type="Proteomes" id="UP000249065">
    <property type="component" value="Unassembled WGS sequence"/>
</dbReference>
<dbReference type="PRINTS" id="PR00081">
    <property type="entry name" value="GDHRDH"/>
</dbReference>
<gene>
    <name evidence="4" type="ORF">DOO78_23335</name>
</gene>
<keyword evidence="5" id="KW-1185">Reference proteome</keyword>
<evidence type="ECO:0000256" key="2">
    <source>
        <dbReference type="ARBA" id="ARBA00023002"/>
    </source>
</evidence>
<proteinExistence type="inferred from homology"/>